<dbReference type="PANTHER" id="PTHR12442:SF5">
    <property type="entry name" value="DYNEIN AXONEMAL INTERMEDIATE CHAIN 3"/>
    <property type="match status" value="1"/>
</dbReference>
<dbReference type="InterPro" id="IPR050687">
    <property type="entry name" value="Dynein_IC"/>
</dbReference>
<feature type="compositionally biased region" description="Basic and acidic residues" evidence="5">
    <location>
        <begin position="731"/>
        <end position="751"/>
    </location>
</feature>
<dbReference type="GO" id="GO:0060294">
    <property type="term" value="P:cilium movement involved in cell motility"/>
    <property type="evidence" value="ECO:0007669"/>
    <property type="project" value="TreeGrafter"/>
</dbReference>
<dbReference type="InterPro" id="IPR036322">
    <property type="entry name" value="WD40_repeat_dom_sf"/>
</dbReference>
<reference evidence="6" key="1">
    <citation type="submission" date="2021-05" db="EMBL/GenBank/DDBJ databases">
        <authorList>
            <person name="Tigano A."/>
        </authorList>
    </citation>
    <scope>NUCLEOTIDE SEQUENCE</scope>
</reference>
<proteinExistence type="predicted"/>
<name>A0A8S4A9U0_9TELE</name>
<dbReference type="InterPro" id="IPR001680">
    <property type="entry name" value="WD40_rpt"/>
</dbReference>
<keyword evidence="2" id="KW-0963">Cytoplasm</keyword>
<gene>
    <name evidence="6" type="ORF">MMEN_LOCUS1419</name>
</gene>
<evidence type="ECO:0000313" key="7">
    <source>
        <dbReference type="Proteomes" id="UP000677803"/>
    </source>
</evidence>
<dbReference type="EMBL" id="CAJRST010000002">
    <property type="protein sequence ID" value="CAG5863543.1"/>
    <property type="molecule type" value="Genomic_DNA"/>
</dbReference>
<evidence type="ECO:0000256" key="2">
    <source>
        <dbReference type="ARBA" id="ARBA00022490"/>
    </source>
</evidence>
<evidence type="ECO:0000313" key="6">
    <source>
        <dbReference type="EMBL" id="CAG5863543.1"/>
    </source>
</evidence>
<evidence type="ECO:0000256" key="1">
    <source>
        <dbReference type="ARBA" id="ARBA00004496"/>
    </source>
</evidence>
<evidence type="ECO:0000256" key="3">
    <source>
        <dbReference type="ARBA" id="ARBA00022574"/>
    </source>
</evidence>
<dbReference type="GO" id="GO:0036156">
    <property type="term" value="C:inner dynein arm"/>
    <property type="evidence" value="ECO:0007669"/>
    <property type="project" value="TreeGrafter"/>
</dbReference>
<dbReference type="PANTHER" id="PTHR12442">
    <property type="entry name" value="DYNEIN INTERMEDIATE CHAIN"/>
    <property type="match status" value="1"/>
</dbReference>
<dbReference type="GO" id="GO:0045503">
    <property type="term" value="F:dynein light chain binding"/>
    <property type="evidence" value="ECO:0007669"/>
    <property type="project" value="TreeGrafter"/>
</dbReference>
<accession>A0A8S4A9U0</accession>
<organism evidence="6 7">
    <name type="scientific">Menidia menidia</name>
    <name type="common">Atlantic silverside</name>
    <dbReference type="NCBI Taxonomy" id="238744"/>
    <lineage>
        <taxon>Eukaryota</taxon>
        <taxon>Metazoa</taxon>
        <taxon>Chordata</taxon>
        <taxon>Craniata</taxon>
        <taxon>Vertebrata</taxon>
        <taxon>Euteleostomi</taxon>
        <taxon>Actinopterygii</taxon>
        <taxon>Neopterygii</taxon>
        <taxon>Teleostei</taxon>
        <taxon>Neoteleostei</taxon>
        <taxon>Acanthomorphata</taxon>
        <taxon>Ovalentaria</taxon>
        <taxon>Atherinomorphae</taxon>
        <taxon>Atheriniformes</taxon>
        <taxon>Atherinopsidae</taxon>
        <taxon>Menidiinae</taxon>
        <taxon>Menidia</taxon>
    </lineage>
</organism>
<protein>
    <submittedName>
        <fullName evidence="6">(Atlantic silverside) hypothetical protein</fullName>
    </submittedName>
</protein>
<keyword evidence="4" id="KW-0677">Repeat</keyword>
<sequence>MSLRERYRISNVILWESSYELTASSNSGLEKVSHESHPNDIYPLVLTTATQELFGCRADEDVTKDNPYKLLKREEIIQDIKTKAAMSDFSCVKQIMMDYPEEEILLVFDIDFTYGNCFYLVLTPEGKSKLLELRYKFSRVRRKFGMPVYFSDHNAADSKDSFLECASYQDSKFSIKQIQRDCMIQAVPMLHSSSSQTEWKTQRNISTQYKPRELSTDEMESILNSESLKNFIIKMTPRILHALQQEEIVNLFTDDWKALGTEAEAGDWSGQVSKGLVLHQAFTDQKYTKDKKISSINWHPTIQGVIAVALMEKKDEQSKECAVPISRPAFIVFYCFSDPSNPQLLLECPDDIVAFEFCPSNPNIIAGGCINGQDLDDSKENKTPVVRFCAVSSLENSHKAPITDIQWLPPTFEVTRTGLPVENVYNICVQIVSCSPDCSILFWDVRMPKLMTHSLLDKKQNVDEKIPIATSSVPETFKHLDRTWKPLFGVSLPKVDTSGEYVPLKFSLEHYTCNGNSGTDTEKDAENERTEIVPEYCQLRVPSGKTLKILNDVNSRFFVGTEPLFCYNAHQWLVNTIQRSPFFKDIILTIGSWNFAIWKEGAMGGPLVVSQYFEQECTTGCWSLSRPAVFFIGKEDGSLEMWNLLENTSEPAHVHDHITNAKITSIKPWKASPKQHFLAITDDLGALRVLEIPKTLYIPSKHENLSMKKYFELEEDSLEDYLKREELWTKQKKEEEDHKKNKESEKQTKSLDDEELDKQEYSDYLMYEENILKEMGLWPEDLNSLDA</sequence>
<evidence type="ECO:0000256" key="5">
    <source>
        <dbReference type="SAM" id="MobiDB-lite"/>
    </source>
</evidence>
<dbReference type="Gene3D" id="2.130.10.10">
    <property type="entry name" value="YVTN repeat-like/Quinoprotein amine dehydrogenase"/>
    <property type="match status" value="1"/>
</dbReference>
<feature type="region of interest" description="Disordered" evidence="5">
    <location>
        <begin position="731"/>
        <end position="755"/>
    </location>
</feature>
<dbReference type="SMART" id="SM00320">
    <property type="entry name" value="WD40"/>
    <property type="match status" value="3"/>
</dbReference>
<comment type="subcellular location">
    <subcellularLocation>
        <location evidence="1">Cytoplasm</location>
    </subcellularLocation>
</comment>
<comment type="caution">
    <text evidence="6">The sequence shown here is derived from an EMBL/GenBank/DDBJ whole genome shotgun (WGS) entry which is preliminary data.</text>
</comment>
<dbReference type="Proteomes" id="UP000677803">
    <property type="component" value="Unassembled WGS sequence"/>
</dbReference>
<dbReference type="GO" id="GO:0036159">
    <property type="term" value="P:inner dynein arm assembly"/>
    <property type="evidence" value="ECO:0007669"/>
    <property type="project" value="TreeGrafter"/>
</dbReference>
<dbReference type="InterPro" id="IPR015943">
    <property type="entry name" value="WD40/YVTN_repeat-like_dom_sf"/>
</dbReference>
<evidence type="ECO:0000256" key="4">
    <source>
        <dbReference type="ARBA" id="ARBA00022737"/>
    </source>
</evidence>
<dbReference type="OrthoDB" id="6619788at2759"/>
<dbReference type="GO" id="GO:0045504">
    <property type="term" value="F:dynein heavy chain binding"/>
    <property type="evidence" value="ECO:0007669"/>
    <property type="project" value="TreeGrafter"/>
</dbReference>
<keyword evidence="7" id="KW-1185">Reference proteome</keyword>
<dbReference type="SUPFAM" id="SSF50978">
    <property type="entry name" value="WD40 repeat-like"/>
    <property type="match status" value="1"/>
</dbReference>
<dbReference type="AlphaFoldDB" id="A0A8S4A9U0"/>
<keyword evidence="3" id="KW-0853">WD repeat</keyword>